<dbReference type="PANTHER" id="PTHR30027">
    <property type="entry name" value="RIBOSOMAL RNA SMALL SUBUNIT METHYLTRANSFERASE E"/>
    <property type="match status" value="1"/>
</dbReference>
<sequence length="242" mass="27026">MADRFYVPTPWTEVIQIEGPEAHHLAHVLRAQPGEEVELFDGRGTSVLAEVVEVRKRNVSVRCTGEPRRTSNETPELILAVACPKGDRLRWMIEKITELGIDRLIPLKTTRSVVEPSEHKFHKLEQTVVAACKQCRRDTLLQIDDLCPLETLRSHFPEGATQLLWGEADADDAIADKSPSSGPPRQIVAVIGPEGGLTPDERNLLHCWEAKAISFSPFVLRIETAAVACASRLVGQRRRKEF</sequence>
<dbReference type="NCBIfam" id="TIGR00046">
    <property type="entry name" value="RsmE family RNA methyltransferase"/>
    <property type="match status" value="1"/>
</dbReference>
<keyword evidence="4 10" id="KW-0698">rRNA processing</keyword>
<dbReference type="EC" id="2.1.1.193" evidence="10"/>
<dbReference type="InterPro" id="IPR046887">
    <property type="entry name" value="RsmE_PUA-like"/>
</dbReference>
<comment type="catalytic activity">
    <reaction evidence="9 10">
        <text>uridine(1498) in 16S rRNA + S-adenosyl-L-methionine = N(3)-methyluridine(1498) in 16S rRNA + S-adenosyl-L-homocysteine + H(+)</text>
        <dbReference type="Rhea" id="RHEA:42920"/>
        <dbReference type="Rhea" id="RHEA-COMP:10283"/>
        <dbReference type="Rhea" id="RHEA-COMP:10284"/>
        <dbReference type="ChEBI" id="CHEBI:15378"/>
        <dbReference type="ChEBI" id="CHEBI:57856"/>
        <dbReference type="ChEBI" id="CHEBI:59789"/>
        <dbReference type="ChEBI" id="CHEBI:65315"/>
        <dbReference type="ChEBI" id="CHEBI:74502"/>
        <dbReference type="EC" id="2.1.1.193"/>
    </reaction>
</comment>
<dbReference type="GO" id="GO:0005737">
    <property type="term" value="C:cytoplasm"/>
    <property type="evidence" value="ECO:0007669"/>
    <property type="project" value="UniProtKB-SubCell"/>
</dbReference>
<feature type="domain" description="Ribosomal RNA small subunit methyltransferase E PUA-like" evidence="12">
    <location>
        <begin position="17"/>
        <end position="61"/>
    </location>
</feature>
<keyword evidence="6 10" id="KW-0808">Transferase</keyword>
<feature type="domain" description="Ribosomal RNA small subunit methyltransferase E methyltransferase" evidence="11">
    <location>
        <begin position="73"/>
        <end position="233"/>
    </location>
</feature>
<keyword evidence="3 10" id="KW-0963">Cytoplasm</keyword>
<gene>
    <name evidence="13" type="ORF">SAMN05421753_1213</name>
</gene>
<dbReference type="Pfam" id="PF20260">
    <property type="entry name" value="PUA_4"/>
    <property type="match status" value="1"/>
</dbReference>
<evidence type="ECO:0000313" key="14">
    <source>
        <dbReference type="Proteomes" id="UP000199518"/>
    </source>
</evidence>
<name>A0A1I3RHY5_9PLAN</name>
<evidence type="ECO:0000259" key="11">
    <source>
        <dbReference type="Pfam" id="PF04452"/>
    </source>
</evidence>
<evidence type="ECO:0000256" key="7">
    <source>
        <dbReference type="ARBA" id="ARBA00022691"/>
    </source>
</evidence>
<evidence type="ECO:0000259" key="12">
    <source>
        <dbReference type="Pfam" id="PF20260"/>
    </source>
</evidence>
<keyword evidence="14" id="KW-1185">Reference proteome</keyword>
<evidence type="ECO:0000256" key="9">
    <source>
        <dbReference type="ARBA" id="ARBA00047944"/>
    </source>
</evidence>
<dbReference type="InterPro" id="IPR006700">
    <property type="entry name" value="RsmE"/>
</dbReference>
<dbReference type="Gene3D" id="3.40.1280.10">
    <property type="match status" value="1"/>
</dbReference>
<dbReference type="GO" id="GO:0070475">
    <property type="term" value="P:rRNA base methylation"/>
    <property type="evidence" value="ECO:0007669"/>
    <property type="project" value="TreeGrafter"/>
</dbReference>
<dbReference type="InterPro" id="IPR015947">
    <property type="entry name" value="PUA-like_sf"/>
</dbReference>
<dbReference type="GO" id="GO:0070042">
    <property type="term" value="F:rRNA (uridine-N3-)-methyltransferase activity"/>
    <property type="evidence" value="ECO:0007669"/>
    <property type="project" value="TreeGrafter"/>
</dbReference>
<protein>
    <recommendedName>
        <fullName evidence="10">Ribosomal RNA small subunit methyltransferase E</fullName>
        <ecNumber evidence="10">2.1.1.193</ecNumber>
    </recommendedName>
</protein>
<evidence type="ECO:0000256" key="4">
    <source>
        <dbReference type="ARBA" id="ARBA00022552"/>
    </source>
</evidence>
<keyword evidence="5 10" id="KW-0489">Methyltransferase</keyword>
<dbReference type="PIRSF" id="PIRSF015601">
    <property type="entry name" value="MTase_slr0722"/>
    <property type="match status" value="1"/>
</dbReference>
<dbReference type="EMBL" id="FOQD01000021">
    <property type="protein sequence ID" value="SFJ45895.1"/>
    <property type="molecule type" value="Genomic_DNA"/>
</dbReference>
<dbReference type="PANTHER" id="PTHR30027:SF3">
    <property type="entry name" value="16S RRNA (URACIL(1498)-N(3))-METHYLTRANSFERASE"/>
    <property type="match status" value="1"/>
</dbReference>
<evidence type="ECO:0000256" key="5">
    <source>
        <dbReference type="ARBA" id="ARBA00022603"/>
    </source>
</evidence>
<dbReference type="CDD" id="cd18084">
    <property type="entry name" value="RsmE-like"/>
    <property type="match status" value="1"/>
</dbReference>
<comment type="subcellular location">
    <subcellularLocation>
        <location evidence="1 10">Cytoplasm</location>
    </subcellularLocation>
</comment>
<evidence type="ECO:0000256" key="3">
    <source>
        <dbReference type="ARBA" id="ARBA00022490"/>
    </source>
</evidence>
<evidence type="ECO:0000256" key="10">
    <source>
        <dbReference type="PIRNR" id="PIRNR015601"/>
    </source>
</evidence>
<evidence type="ECO:0000256" key="8">
    <source>
        <dbReference type="ARBA" id="ARBA00025699"/>
    </source>
</evidence>
<organism evidence="13 14">
    <name type="scientific">Planctomicrobium piriforme</name>
    <dbReference type="NCBI Taxonomy" id="1576369"/>
    <lineage>
        <taxon>Bacteria</taxon>
        <taxon>Pseudomonadati</taxon>
        <taxon>Planctomycetota</taxon>
        <taxon>Planctomycetia</taxon>
        <taxon>Planctomycetales</taxon>
        <taxon>Planctomycetaceae</taxon>
        <taxon>Planctomicrobium</taxon>
    </lineage>
</organism>
<evidence type="ECO:0000256" key="6">
    <source>
        <dbReference type="ARBA" id="ARBA00022679"/>
    </source>
</evidence>
<dbReference type="SUPFAM" id="SSF88697">
    <property type="entry name" value="PUA domain-like"/>
    <property type="match status" value="1"/>
</dbReference>
<comment type="function">
    <text evidence="8 10">Specifically methylates the N3 position of the uracil ring of uridine 1498 (m3U1498) in 16S rRNA. Acts on the fully assembled 30S ribosomal subunit.</text>
</comment>
<dbReference type="SUPFAM" id="SSF75217">
    <property type="entry name" value="alpha/beta knot"/>
    <property type="match status" value="1"/>
</dbReference>
<dbReference type="STRING" id="1576369.SAMN05421753_1213"/>
<keyword evidence="7 10" id="KW-0949">S-adenosyl-L-methionine</keyword>
<evidence type="ECO:0000313" key="13">
    <source>
        <dbReference type="EMBL" id="SFJ45895.1"/>
    </source>
</evidence>
<dbReference type="AlphaFoldDB" id="A0A1I3RHY5"/>
<dbReference type="RefSeq" id="WP_175517730.1">
    <property type="nucleotide sequence ID" value="NZ_FOQD01000021.1"/>
</dbReference>
<accession>A0A1I3RHY5</accession>
<evidence type="ECO:0000256" key="1">
    <source>
        <dbReference type="ARBA" id="ARBA00004496"/>
    </source>
</evidence>
<dbReference type="Proteomes" id="UP000199518">
    <property type="component" value="Unassembled WGS sequence"/>
</dbReference>
<reference evidence="14" key="1">
    <citation type="submission" date="2016-10" db="EMBL/GenBank/DDBJ databases">
        <authorList>
            <person name="Varghese N."/>
            <person name="Submissions S."/>
        </authorList>
    </citation>
    <scope>NUCLEOTIDE SEQUENCE [LARGE SCALE GENOMIC DNA]</scope>
    <source>
        <strain evidence="14">DSM 26348</strain>
    </source>
</reference>
<dbReference type="InterPro" id="IPR046886">
    <property type="entry name" value="RsmE_MTase_dom"/>
</dbReference>
<dbReference type="InterPro" id="IPR029028">
    <property type="entry name" value="Alpha/beta_knot_MTases"/>
</dbReference>
<comment type="similarity">
    <text evidence="2 10">Belongs to the RNA methyltransferase RsmE family.</text>
</comment>
<dbReference type="InterPro" id="IPR029026">
    <property type="entry name" value="tRNA_m1G_MTases_N"/>
</dbReference>
<dbReference type="Pfam" id="PF04452">
    <property type="entry name" value="Methyltrans_RNA"/>
    <property type="match status" value="1"/>
</dbReference>
<proteinExistence type="inferred from homology"/>
<evidence type="ECO:0000256" key="2">
    <source>
        <dbReference type="ARBA" id="ARBA00005528"/>
    </source>
</evidence>